<evidence type="ECO:0000256" key="6">
    <source>
        <dbReference type="ARBA" id="ARBA00022970"/>
    </source>
</evidence>
<protein>
    <recommendedName>
        <fullName evidence="12">Amino acid transporter transmembrane domain-containing protein</fullName>
    </recommendedName>
</protein>
<feature type="transmembrane region" description="Helical" evidence="11">
    <location>
        <begin position="224"/>
        <end position="241"/>
    </location>
</feature>
<feature type="transmembrane region" description="Helical" evidence="11">
    <location>
        <begin position="247"/>
        <end position="268"/>
    </location>
</feature>
<dbReference type="AlphaFoldDB" id="A0A804QUP0"/>
<dbReference type="FunFam" id="1.20.1740.10:FF:000055">
    <property type="entry name" value="Amino acid permease 6"/>
    <property type="match status" value="1"/>
</dbReference>
<feature type="transmembrane region" description="Helical" evidence="11">
    <location>
        <begin position="297"/>
        <end position="318"/>
    </location>
</feature>
<comment type="similarity">
    <text evidence="9">Belongs to the amino acid/polyamine transporter 2 family. Amino acid/auxin permease (AAAP) (TC 2.A.18.2) subfamily.</text>
</comment>
<keyword evidence="4 11" id="KW-0812">Transmembrane</keyword>
<dbReference type="OrthoDB" id="40134at2759"/>
<evidence type="ECO:0000256" key="7">
    <source>
        <dbReference type="ARBA" id="ARBA00022989"/>
    </source>
</evidence>
<feature type="transmembrane region" description="Helical" evidence="11">
    <location>
        <begin position="503"/>
        <end position="524"/>
    </location>
</feature>
<keyword evidence="7 11" id="KW-1133">Transmembrane helix</keyword>
<dbReference type="Pfam" id="PF01490">
    <property type="entry name" value="Aa_trans"/>
    <property type="match status" value="1"/>
</dbReference>
<evidence type="ECO:0000313" key="14">
    <source>
        <dbReference type="Proteomes" id="UP000007305"/>
    </source>
</evidence>
<organism evidence="13 14">
    <name type="scientific">Zea mays</name>
    <name type="common">Maize</name>
    <dbReference type="NCBI Taxonomy" id="4577"/>
    <lineage>
        <taxon>Eukaryota</taxon>
        <taxon>Viridiplantae</taxon>
        <taxon>Streptophyta</taxon>
        <taxon>Embryophyta</taxon>
        <taxon>Tracheophyta</taxon>
        <taxon>Spermatophyta</taxon>
        <taxon>Magnoliopsida</taxon>
        <taxon>Liliopsida</taxon>
        <taxon>Poales</taxon>
        <taxon>Poaceae</taxon>
        <taxon>PACMAD clade</taxon>
        <taxon>Panicoideae</taxon>
        <taxon>Andropogonodae</taxon>
        <taxon>Andropogoneae</taxon>
        <taxon>Tripsacinae</taxon>
        <taxon>Zea</taxon>
    </lineage>
</organism>
<name>A0A804QUP0_MAIZE</name>
<evidence type="ECO:0007829" key="15">
    <source>
        <dbReference type="PeptideAtlas" id="A0A804QUP0"/>
    </source>
</evidence>
<dbReference type="GO" id="GO:0003333">
    <property type="term" value="P:amino acid transmembrane transport"/>
    <property type="evidence" value="ECO:0000318"/>
    <property type="project" value="GO_Central"/>
</dbReference>
<dbReference type="Gramene" id="Zm00001eb366310_T001">
    <property type="protein sequence ID" value="Zm00001eb366310_P001"/>
    <property type="gene ID" value="Zm00001eb366310"/>
</dbReference>
<keyword evidence="8 11" id="KW-0472">Membrane</keyword>
<feature type="region of interest" description="Disordered" evidence="10">
    <location>
        <begin position="1"/>
        <end position="60"/>
    </location>
</feature>
<evidence type="ECO:0000256" key="4">
    <source>
        <dbReference type="ARBA" id="ARBA00022692"/>
    </source>
</evidence>
<feature type="transmembrane region" description="Helical" evidence="11">
    <location>
        <begin position="372"/>
        <end position="397"/>
    </location>
</feature>
<keyword evidence="6" id="KW-0029">Amino-acid transport</keyword>
<sequence>MSQTPSPLAPDPSSLSPAPVTGGGWTRAAARRRRRQQQQTTSSGGGATTSKTSTSGEVCSRPVPVHPCTLVPTFRRSVEPLSGPLLVVPLPGTVWTATAHIVTAVIGSGVLALAWSVAQLGWVAGPLALAGFACVTYYTSTLLAGAYRAPHPVTGHRNRTYMDAVRSYLSPREVFMCGVAQYVNLWGTMVGYTITATISMAAIRQADCLRRDGAGAGARCDAPGTVLMLAFSVVQVVLSQFPGLEHITWLSVVAAAMSFAYSFAGLGLSVGHWVSRGGGGLGGRVAGAAAASSTRKLWNVLLALGNIAFAYTFAEVLIEIQDTLKSPPPENRTMKKAAMYGIGATTIFYISVGCAGYAAFGSNAPGNILAAGGLGPLWLVDIANMCLILHLIGAYQVYAQPVFASVERWAASRWPEAKFMSSAYTVSVSIPLLQRGSVTVAPHKLVLRTAIVGATTAVALAIPFFNAVLGLLGAFSFWPLTVYFPISMHIAQGKIARGTKWWCLLQALSMVCLVISVAVGVGSVTDIVDSLKASSSPFKIVG</sequence>
<feature type="transmembrane region" description="Helical" evidence="11">
    <location>
        <begin position="183"/>
        <end position="203"/>
    </location>
</feature>
<reference evidence="14" key="1">
    <citation type="journal article" date="2009" name="Science">
        <title>The B73 maize genome: complexity, diversity, and dynamics.</title>
        <authorList>
            <person name="Schnable P.S."/>
            <person name="Ware D."/>
            <person name="Fulton R.S."/>
            <person name="Stein J.C."/>
            <person name="Wei F."/>
            <person name="Pasternak S."/>
            <person name="Liang C."/>
            <person name="Zhang J."/>
            <person name="Fulton L."/>
            <person name="Graves T.A."/>
            <person name="Minx P."/>
            <person name="Reily A.D."/>
            <person name="Courtney L."/>
            <person name="Kruchowski S.S."/>
            <person name="Tomlinson C."/>
            <person name="Strong C."/>
            <person name="Delehaunty K."/>
            <person name="Fronick C."/>
            <person name="Courtney B."/>
            <person name="Rock S.M."/>
            <person name="Belter E."/>
            <person name="Du F."/>
            <person name="Kim K."/>
            <person name="Abbott R.M."/>
            <person name="Cotton M."/>
            <person name="Levy A."/>
            <person name="Marchetto P."/>
            <person name="Ochoa K."/>
            <person name="Jackson S.M."/>
            <person name="Gillam B."/>
            <person name="Chen W."/>
            <person name="Yan L."/>
            <person name="Higginbotham J."/>
            <person name="Cardenas M."/>
            <person name="Waligorski J."/>
            <person name="Applebaum E."/>
            <person name="Phelps L."/>
            <person name="Falcone J."/>
            <person name="Kanchi K."/>
            <person name="Thane T."/>
            <person name="Scimone A."/>
            <person name="Thane N."/>
            <person name="Henke J."/>
            <person name="Wang T."/>
            <person name="Ruppert J."/>
            <person name="Shah N."/>
            <person name="Rotter K."/>
            <person name="Hodges J."/>
            <person name="Ingenthron E."/>
            <person name="Cordes M."/>
            <person name="Kohlberg S."/>
            <person name="Sgro J."/>
            <person name="Delgado B."/>
            <person name="Mead K."/>
            <person name="Chinwalla A."/>
            <person name="Leonard S."/>
            <person name="Crouse K."/>
            <person name="Collura K."/>
            <person name="Kudrna D."/>
            <person name="Currie J."/>
            <person name="He R."/>
            <person name="Angelova A."/>
            <person name="Rajasekar S."/>
            <person name="Mueller T."/>
            <person name="Lomeli R."/>
            <person name="Scara G."/>
            <person name="Ko A."/>
            <person name="Delaney K."/>
            <person name="Wissotski M."/>
            <person name="Lopez G."/>
            <person name="Campos D."/>
            <person name="Braidotti M."/>
            <person name="Ashley E."/>
            <person name="Golser W."/>
            <person name="Kim H."/>
            <person name="Lee S."/>
            <person name="Lin J."/>
            <person name="Dujmic Z."/>
            <person name="Kim W."/>
            <person name="Talag J."/>
            <person name="Zuccolo A."/>
            <person name="Fan C."/>
            <person name="Sebastian A."/>
            <person name="Kramer M."/>
            <person name="Spiegel L."/>
            <person name="Nascimento L."/>
            <person name="Zutavern T."/>
            <person name="Miller B."/>
            <person name="Ambroise C."/>
            <person name="Muller S."/>
            <person name="Spooner W."/>
            <person name="Narechania A."/>
            <person name="Ren L."/>
            <person name="Wei S."/>
            <person name="Kumari S."/>
            <person name="Faga B."/>
            <person name="Levy M.J."/>
            <person name="McMahan L."/>
            <person name="Van Buren P."/>
            <person name="Vaughn M.W."/>
            <person name="Ying K."/>
            <person name="Yeh C.-T."/>
            <person name="Emrich S.J."/>
            <person name="Jia Y."/>
            <person name="Kalyanaraman A."/>
            <person name="Hsia A.-P."/>
            <person name="Barbazuk W.B."/>
            <person name="Baucom R.S."/>
            <person name="Brutnell T.P."/>
            <person name="Carpita N.C."/>
            <person name="Chaparro C."/>
            <person name="Chia J.-M."/>
            <person name="Deragon J.-M."/>
            <person name="Estill J.C."/>
            <person name="Fu Y."/>
            <person name="Jeddeloh J.A."/>
            <person name="Han Y."/>
            <person name="Lee H."/>
            <person name="Li P."/>
            <person name="Lisch D.R."/>
            <person name="Liu S."/>
            <person name="Liu Z."/>
            <person name="Nagel D.H."/>
            <person name="McCann M.C."/>
            <person name="SanMiguel P."/>
            <person name="Myers A.M."/>
            <person name="Nettleton D."/>
            <person name="Nguyen J."/>
            <person name="Penning B.W."/>
            <person name="Ponnala L."/>
            <person name="Schneider K.L."/>
            <person name="Schwartz D.C."/>
            <person name="Sharma A."/>
            <person name="Soderlund C."/>
            <person name="Springer N.M."/>
            <person name="Sun Q."/>
            <person name="Wang H."/>
            <person name="Waterman M."/>
            <person name="Westerman R."/>
            <person name="Wolfgruber T.K."/>
            <person name="Yang L."/>
            <person name="Yu Y."/>
            <person name="Zhang L."/>
            <person name="Zhou S."/>
            <person name="Zhu Q."/>
            <person name="Bennetzen J.L."/>
            <person name="Dawe R.K."/>
            <person name="Jiang J."/>
            <person name="Jiang N."/>
            <person name="Presting G.G."/>
            <person name="Wessler S.R."/>
            <person name="Aluru S."/>
            <person name="Martienssen R.A."/>
            <person name="Clifton S.W."/>
            <person name="McCombie W.R."/>
            <person name="Wing R.A."/>
            <person name="Wilson R.K."/>
        </authorList>
    </citation>
    <scope>NUCLEOTIDE SEQUENCE [LARGE SCALE GENOMIC DNA]</scope>
    <source>
        <strain evidence="14">cv. B73</strain>
    </source>
</reference>
<evidence type="ECO:0000259" key="12">
    <source>
        <dbReference type="Pfam" id="PF01490"/>
    </source>
</evidence>
<evidence type="ECO:0000256" key="1">
    <source>
        <dbReference type="ARBA" id="ARBA00004236"/>
    </source>
</evidence>
<evidence type="ECO:0000256" key="3">
    <source>
        <dbReference type="ARBA" id="ARBA00022475"/>
    </source>
</evidence>
<dbReference type="Proteomes" id="UP000007305">
    <property type="component" value="Chromosome 8"/>
</dbReference>
<dbReference type="GO" id="GO:0015171">
    <property type="term" value="F:amino acid transmembrane transporter activity"/>
    <property type="evidence" value="ECO:0000318"/>
    <property type="project" value="GO_Central"/>
</dbReference>
<feature type="domain" description="Amino acid transporter transmembrane" evidence="12">
    <location>
        <begin position="92"/>
        <end position="525"/>
    </location>
</feature>
<evidence type="ECO:0000256" key="9">
    <source>
        <dbReference type="ARBA" id="ARBA00061463"/>
    </source>
</evidence>
<reference evidence="13" key="2">
    <citation type="submission" date="2019-07" db="EMBL/GenBank/DDBJ databases">
        <authorList>
            <person name="Seetharam A."/>
            <person name="Woodhouse M."/>
            <person name="Cannon E."/>
        </authorList>
    </citation>
    <scope>NUCLEOTIDE SEQUENCE [LARGE SCALE GENOMIC DNA]</scope>
    <source>
        <strain evidence="13">cv. B73</strain>
    </source>
</reference>
<feature type="compositionally biased region" description="Low complexity" evidence="10">
    <location>
        <begin position="37"/>
        <end position="56"/>
    </location>
</feature>
<comment type="subcellular location">
    <subcellularLocation>
        <location evidence="1">Cell membrane</location>
    </subcellularLocation>
</comment>
<accession>A0A804QUP0</accession>
<proteinExistence type="evidence at protein level"/>
<evidence type="ECO:0000256" key="11">
    <source>
        <dbReference type="SAM" id="Phobius"/>
    </source>
</evidence>
<evidence type="ECO:0000256" key="5">
    <source>
        <dbReference type="ARBA" id="ARBA00022847"/>
    </source>
</evidence>
<dbReference type="GO" id="GO:0016020">
    <property type="term" value="C:membrane"/>
    <property type="evidence" value="ECO:0000318"/>
    <property type="project" value="GO_Central"/>
</dbReference>
<evidence type="ECO:0000256" key="2">
    <source>
        <dbReference type="ARBA" id="ARBA00022448"/>
    </source>
</evidence>
<dbReference type="PANTHER" id="PTHR48017">
    <property type="entry name" value="OS05G0424000 PROTEIN-RELATED"/>
    <property type="match status" value="1"/>
</dbReference>
<evidence type="ECO:0000256" key="8">
    <source>
        <dbReference type="ARBA" id="ARBA00023136"/>
    </source>
</evidence>
<dbReference type="GO" id="GO:0015293">
    <property type="term" value="F:symporter activity"/>
    <property type="evidence" value="ECO:0007669"/>
    <property type="project" value="UniProtKB-KW"/>
</dbReference>
<dbReference type="InParanoid" id="A0A804QUP0"/>
<keyword evidence="14" id="KW-1185">Reference proteome</keyword>
<keyword evidence="15" id="KW-1267">Proteomics identification</keyword>
<dbReference type="GO" id="GO:0005886">
    <property type="term" value="C:plasma membrane"/>
    <property type="evidence" value="ECO:0007669"/>
    <property type="project" value="UniProtKB-SubCell"/>
</dbReference>
<evidence type="ECO:0000256" key="10">
    <source>
        <dbReference type="SAM" id="MobiDB-lite"/>
    </source>
</evidence>
<dbReference type="EnsemblPlants" id="Zm00001eb366310_T001">
    <property type="protein sequence ID" value="Zm00001eb366310_P001"/>
    <property type="gene ID" value="Zm00001eb366310"/>
</dbReference>
<feature type="transmembrane region" description="Helical" evidence="11">
    <location>
        <begin position="94"/>
        <end position="115"/>
    </location>
</feature>
<reference evidence="13" key="3">
    <citation type="submission" date="2021-05" db="UniProtKB">
        <authorList>
            <consortium name="EnsemblPlants"/>
        </authorList>
    </citation>
    <scope>IDENTIFICATION</scope>
    <source>
        <strain evidence="13">cv. B73</strain>
    </source>
</reference>
<gene>
    <name evidence="13" type="primary">LOC100383984</name>
</gene>
<keyword evidence="5" id="KW-0769">Symport</keyword>
<feature type="transmembrane region" description="Helical" evidence="11">
    <location>
        <begin position="338"/>
        <end position="360"/>
    </location>
</feature>
<keyword evidence="3" id="KW-1003">Cell membrane</keyword>
<feature type="transmembrane region" description="Helical" evidence="11">
    <location>
        <begin position="127"/>
        <end position="147"/>
    </location>
</feature>
<dbReference type="InterPro" id="IPR013057">
    <property type="entry name" value="AA_transpt_TM"/>
</dbReference>
<keyword evidence="2" id="KW-0813">Transport</keyword>
<evidence type="ECO:0000313" key="13">
    <source>
        <dbReference type="EnsemblPlants" id="Zm00001eb366310_P001"/>
    </source>
</evidence>